<name>A0A917W3Q9_9BACL</name>
<proteinExistence type="predicted"/>
<reference evidence="1" key="1">
    <citation type="journal article" date="2014" name="Int. J. Syst. Evol. Microbiol.">
        <title>Complete genome sequence of Corynebacterium casei LMG S-19264T (=DSM 44701T), isolated from a smear-ripened cheese.</title>
        <authorList>
            <consortium name="US DOE Joint Genome Institute (JGI-PGF)"/>
            <person name="Walter F."/>
            <person name="Albersmeier A."/>
            <person name="Kalinowski J."/>
            <person name="Ruckert C."/>
        </authorList>
    </citation>
    <scope>NUCLEOTIDE SEQUENCE</scope>
    <source>
        <strain evidence="1">JCM 15325</strain>
    </source>
</reference>
<protein>
    <submittedName>
        <fullName evidence="1">Uncharacterized protein</fullName>
    </submittedName>
</protein>
<comment type="caution">
    <text evidence="1">The sequence shown here is derived from an EMBL/GenBank/DDBJ whole genome shotgun (WGS) entry which is preliminary data.</text>
</comment>
<dbReference type="AlphaFoldDB" id="A0A917W3Q9"/>
<sequence length="63" mass="6939">MGIYDFKQLHFPLEVSKGDNNENYTAIGKPDLSLENLIIARDTMGAFGSPTSDATTNDGFRKD</sequence>
<accession>A0A917W3Q9</accession>
<evidence type="ECO:0000313" key="2">
    <source>
        <dbReference type="Proteomes" id="UP000654670"/>
    </source>
</evidence>
<dbReference type="EMBL" id="BMOK01000019">
    <property type="protein sequence ID" value="GGL64549.1"/>
    <property type="molecule type" value="Genomic_DNA"/>
</dbReference>
<organism evidence="1 2">
    <name type="scientific">Sporolactobacillus putidus</name>
    <dbReference type="NCBI Taxonomy" id="492735"/>
    <lineage>
        <taxon>Bacteria</taxon>
        <taxon>Bacillati</taxon>
        <taxon>Bacillota</taxon>
        <taxon>Bacilli</taxon>
        <taxon>Bacillales</taxon>
        <taxon>Sporolactobacillaceae</taxon>
        <taxon>Sporolactobacillus</taxon>
    </lineage>
</organism>
<evidence type="ECO:0000313" key="1">
    <source>
        <dbReference type="EMBL" id="GGL64549.1"/>
    </source>
</evidence>
<dbReference type="Proteomes" id="UP000654670">
    <property type="component" value="Unassembled WGS sequence"/>
</dbReference>
<keyword evidence="2" id="KW-1185">Reference proteome</keyword>
<gene>
    <name evidence="1" type="ORF">GCM10007968_30580</name>
</gene>
<reference evidence="1" key="2">
    <citation type="submission" date="2020-09" db="EMBL/GenBank/DDBJ databases">
        <authorList>
            <person name="Sun Q."/>
            <person name="Ohkuma M."/>
        </authorList>
    </citation>
    <scope>NUCLEOTIDE SEQUENCE</scope>
    <source>
        <strain evidence="1">JCM 15325</strain>
    </source>
</reference>